<comment type="cofactor">
    <cofactor evidence="9">
        <name>Mg(2+)</name>
        <dbReference type="ChEBI" id="CHEBI:18420"/>
    </cofactor>
    <text evidence="9">Binds 2 magnesium ions per monomer.</text>
</comment>
<keyword evidence="6 9" id="KW-0057">Aromatic amino acid biosynthesis</keyword>
<dbReference type="RefSeq" id="WP_162085681.1">
    <property type="nucleotide sequence ID" value="NZ_AP021881.1"/>
</dbReference>
<keyword evidence="2 9" id="KW-0028">Amino-acid biosynthesis</keyword>
<evidence type="ECO:0000256" key="1">
    <source>
        <dbReference type="ARBA" id="ARBA00004907"/>
    </source>
</evidence>
<dbReference type="FunFam" id="3.40.1030.10:FF:000002">
    <property type="entry name" value="Anthranilate phosphoribosyltransferase"/>
    <property type="match status" value="1"/>
</dbReference>
<keyword evidence="9" id="KW-0479">Metal-binding</keyword>
<keyword evidence="5 9" id="KW-0822">Tryptophan biosynthesis</keyword>
<evidence type="ECO:0000256" key="3">
    <source>
        <dbReference type="ARBA" id="ARBA00022676"/>
    </source>
</evidence>
<evidence type="ECO:0000256" key="7">
    <source>
        <dbReference type="ARBA" id="ARBA00052328"/>
    </source>
</evidence>
<feature type="binding site" evidence="9">
    <location>
        <position position="90"/>
    </location>
    <ligand>
        <name>5-phospho-alpha-D-ribose 1-diphosphate</name>
        <dbReference type="ChEBI" id="CHEBI:58017"/>
    </ligand>
</feature>
<evidence type="ECO:0000259" key="10">
    <source>
        <dbReference type="Pfam" id="PF00591"/>
    </source>
</evidence>
<comment type="catalytic activity">
    <reaction evidence="7 9">
        <text>N-(5-phospho-beta-D-ribosyl)anthranilate + diphosphate = 5-phospho-alpha-D-ribose 1-diphosphate + anthranilate</text>
        <dbReference type="Rhea" id="RHEA:11768"/>
        <dbReference type="ChEBI" id="CHEBI:16567"/>
        <dbReference type="ChEBI" id="CHEBI:18277"/>
        <dbReference type="ChEBI" id="CHEBI:33019"/>
        <dbReference type="ChEBI" id="CHEBI:58017"/>
        <dbReference type="EC" id="2.4.2.18"/>
    </reaction>
</comment>
<feature type="domain" description="Glycosyl transferase family 3 N-terminal" evidence="11">
    <location>
        <begin position="5"/>
        <end position="64"/>
    </location>
</feature>
<keyword evidence="13" id="KW-1185">Reference proteome</keyword>
<dbReference type="HAMAP" id="MF_00211">
    <property type="entry name" value="TrpD"/>
    <property type="match status" value="1"/>
</dbReference>
<keyword evidence="4 9" id="KW-0808">Transferase</keyword>
<evidence type="ECO:0000259" key="11">
    <source>
        <dbReference type="Pfam" id="PF02885"/>
    </source>
</evidence>
<comment type="function">
    <text evidence="9">Catalyzes the transfer of the phosphoribosyl group of 5-phosphorylribose-1-pyrophosphate (PRPP) to anthranilate to yield N-(5'-phosphoribosyl)-anthranilate (PRA).</text>
</comment>
<dbReference type="PANTHER" id="PTHR43285:SF2">
    <property type="entry name" value="ANTHRANILATE PHOSPHORIBOSYLTRANSFERASE"/>
    <property type="match status" value="1"/>
</dbReference>
<keyword evidence="9" id="KW-0460">Magnesium</keyword>
<feature type="binding site" evidence="9">
    <location>
        <position position="122"/>
    </location>
    <ligand>
        <name>5-phospho-alpha-D-ribose 1-diphosphate</name>
        <dbReference type="ChEBI" id="CHEBI:58017"/>
    </ligand>
</feature>
<dbReference type="SUPFAM" id="SSF47648">
    <property type="entry name" value="Nucleoside phosphorylase/phosphoribosyltransferase N-terminal domain"/>
    <property type="match status" value="1"/>
</dbReference>
<feature type="binding site" evidence="9">
    <location>
        <position position="82"/>
    </location>
    <ligand>
        <name>anthranilate</name>
        <dbReference type="ChEBI" id="CHEBI:16567"/>
        <label>1</label>
    </ligand>
</feature>
<feature type="binding site" evidence="9">
    <location>
        <position position="228"/>
    </location>
    <ligand>
        <name>Mg(2+)</name>
        <dbReference type="ChEBI" id="CHEBI:18420"/>
        <label>1</label>
    </ligand>
</feature>
<evidence type="ECO:0000256" key="4">
    <source>
        <dbReference type="ARBA" id="ARBA00022679"/>
    </source>
</evidence>
<feature type="binding site" evidence="9">
    <location>
        <position position="168"/>
    </location>
    <ligand>
        <name>anthranilate</name>
        <dbReference type="ChEBI" id="CHEBI:16567"/>
        <label>2</label>
    </ligand>
</feature>
<evidence type="ECO:0000256" key="9">
    <source>
        <dbReference type="HAMAP-Rule" id="MF_00211"/>
    </source>
</evidence>
<dbReference type="InterPro" id="IPR036320">
    <property type="entry name" value="Glycosyl_Trfase_fam3_N_dom_sf"/>
</dbReference>
<feature type="binding site" evidence="9">
    <location>
        <position position="94"/>
    </location>
    <ligand>
        <name>Mg(2+)</name>
        <dbReference type="ChEBI" id="CHEBI:18420"/>
        <label>1</label>
    </ligand>
</feature>
<comment type="similarity">
    <text evidence="9">Belongs to the anthranilate phosphoribosyltransferase family.</text>
</comment>
<sequence length="339" mass="35332">MNVAPLLNQLIARQDLSHNQMHDLMHAIMTGALSPTLIAACLVGLRCKGESVTELAAAAEVMRSLSTKVSLAHLPNLVDTCGTGGDGAHTFNISTAAAFVTAAAGANVAKHGGRSVSSTSGSADVLEALGINVNLTSEQVARCVQEIGIGFMFAPNHHSAMKHAAPVRRELGVRTLFNLLGPMTNPADAPNQVMGVFHRELTATLAHVLQALGSQHVMVVHAADGMDELSLSGVSYVAELHNGTVREYEITPEQFGLVHADNNSLSVSDIDTAKSMLIAALSNQHRAASDIVALNAGAAIYVAGIAASLADGINLAQQQITSGAALRKLEQLKNLSQHV</sequence>
<protein>
    <recommendedName>
        <fullName evidence="9">Anthranilate phosphoribosyltransferase</fullName>
        <ecNumber evidence="9">2.4.2.18</ecNumber>
    </recommendedName>
</protein>
<evidence type="ECO:0000256" key="5">
    <source>
        <dbReference type="ARBA" id="ARBA00022822"/>
    </source>
</evidence>
<evidence type="ECO:0000313" key="13">
    <source>
        <dbReference type="Proteomes" id="UP000463939"/>
    </source>
</evidence>
<feature type="binding site" evidence="9">
    <location>
        <begin position="85"/>
        <end position="86"/>
    </location>
    <ligand>
        <name>5-phospho-alpha-D-ribose 1-diphosphate</name>
        <dbReference type="ChEBI" id="CHEBI:58017"/>
    </ligand>
</feature>
<dbReference type="PANTHER" id="PTHR43285">
    <property type="entry name" value="ANTHRANILATE PHOSPHORIBOSYLTRANSFERASE"/>
    <property type="match status" value="1"/>
</dbReference>
<comment type="subunit">
    <text evidence="9">Homodimer.</text>
</comment>
<accession>A0A809RMF3</accession>
<dbReference type="Gene3D" id="3.40.1030.10">
    <property type="entry name" value="Nucleoside phosphorylase/phosphoribosyltransferase catalytic domain"/>
    <property type="match status" value="1"/>
</dbReference>
<keyword evidence="3 9" id="KW-0328">Glycosyltransferase</keyword>
<feature type="binding site" evidence="9">
    <location>
        <position position="82"/>
    </location>
    <ligand>
        <name>5-phospho-alpha-D-ribose 1-diphosphate</name>
        <dbReference type="ChEBI" id="CHEBI:58017"/>
    </ligand>
</feature>
<reference evidence="13" key="1">
    <citation type="submission" date="2019-11" db="EMBL/GenBank/DDBJ databases">
        <title>Isolation and characterization of a novel species in the genus Sulfuriferula.</title>
        <authorList>
            <person name="Mochizuki J."/>
            <person name="Kojima H."/>
            <person name="Fukui M."/>
        </authorList>
    </citation>
    <scope>NUCLEOTIDE SEQUENCE [LARGE SCALE GENOMIC DNA]</scope>
    <source>
        <strain evidence="13">SGTM</strain>
    </source>
</reference>
<dbReference type="NCBIfam" id="TIGR01245">
    <property type="entry name" value="trpD"/>
    <property type="match status" value="1"/>
</dbReference>
<dbReference type="InterPro" id="IPR035902">
    <property type="entry name" value="Nuc_phospho_transferase"/>
</dbReference>
<evidence type="ECO:0000256" key="6">
    <source>
        <dbReference type="ARBA" id="ARBA00023141"/>
    </source>
</evidence>
<dbReference type="GO" id="GO:0004048">
    <property type="term" value="F:anthranilate phosphoribosyltransferase activity"/>
    <property type="evidence" value="ECO:0007669"/>
    <property type="project" value="UniProtKB-UniRule"/>
</dbReference>
<dbReference type="Proteomes" id="UP000463939">
    <property type="component" value="Chromosome"/>
</dbReference>
<organism evidence="12 13">
    <name type="scientific">Sulfuriferula nivalis</name>
    <dbReference type="NCBI Taxonomy" id="2675298"/>
    <lineage>
        <taxon>Bacteria</taxon>
        <taxon>Pseudomonadati</taxon>
        <taxon>Pseudomonadota</taxon>
        <taxon>Betaproteobacteria</taxon>
        <taxon>Nitrosomonadales</taxon>
        <taxon>Sulfuricellaceae</taxon>
        <taxon>Sulfuriferula</taxon>
    </lineage>
</organism>
<feature type="binding site" evidence="9">
    <location>
        <position position="227"/>
    </location>
    <ligand>
        <name>Mg(2+)</name>
        <dbReference type="ChEBI" id="CHEBI:18420"/>
        <label>2</label>
    </ligand>
</feature>
<feature type="domain" description="Glycosyl transferase family 3" evidence="10">
    <location>
        <begin position="75"/>
        <end position="326"/>
    </location>
</feature>
<dbReference type="AlphaFoldDB" id="A0A809RMF3"/>
<dbReference type="InterPro" id="IPR000312">
    <property type="entry name" value="Glycosyl_Trfase_fam3"/>
</dbReference>
<dbReference type="SUPFAM" id="SSF52418">
    <property type="entry name" value="Nucleoside phosphorylase/phosphoribosyltransferase catalytic domain"/>
    <property type="match status" value="1"/>
</dbReference>
<dbReference type="KEGG" id="sniv:SFSGTM_26820"/>
<dbReference type="EC" id="2.4.2.18" evidence="9"/>
<feature type="binding site" evidence="9">
    <location>
        <begin position="92"/>
        <end position="95"/>
    </location>
    <ligand>
        <name>5-phospho-alpha-D-ribose 1-diphosphate</name>
        <dbReference type="ChEBI" id="CHEBI:58017"/>
    </ligand>
</feature>
<gene>
    <name evidence="9 12" type="primary">trpD</name>
    <name evidence="12" type="ORF">SFSGTM_26820</name>
</gene>
<dbReference type="InterPro" id="IPR017459">
    <property type="entry name" value="Glycosyl_Trfase_fam3_N_dom"/>
</dbReference>
<dbReference type="Gene3D" id="1.20.970.10">
    <property type="entry name" value="Transferase, Pyrimidine Nucleoside Phosphorylase, Chain C"/>
    <property type="match status" value="1"/>
</dbReference>
<feature type="binding site" evidence="9">
    <location>
        <begin position="110"/>
        <end position="118"/>
    </location>
    <ligand>
        <name>5-phospho-alpha-D-ribose 1-diphosphate</name>
        <dbReference type="ChEBI" id="CHEBI:58017"/>
    </ligand>
</feature>
<comment type="pathway">
    <text evidence="1 9">Amino-acid biosynthesis; L-tryptophan biosynthesis; L-tryptophan from chorismate: step 2/5.</text>
</comment>
<feature type="binding site" evidence="9">
    <location>
        <position position="228"/>
    </location>
    <ligand>
        <name>Mg(2+)</name>
        <dbReference type="ChEBI" id="CHEBI:18420"/>
        <label>2</label>
    </ligand>
</feature>
<proteinExistence type="inferred from homology"/>
<dbReference type="UniPathway" id="UPA00035">
    <property type="reaction ID" value="UER00041"/>
</dbReference>
<dbReference type="Pfam" id="PF00591">
    <property type="entry name" value="Glycos_transf_3"/>
    <property type="match status" value="1"/>
</dbReference>
<evidence type="ECO:0000313" key="12">
    <source>
        <dbReference type="EMBL" id="BBP01974.1"/>
    </source>
</evidence>
<dbReference type="GO" id="GO:0005829">
    <property type="term" value="C:cytosol"/>
    <property type="evidence" value="ECO:0007669"/>
    <property type="project" value="TreeGrafter"/>
</dbReference>
<dbReference type="GO" id="GO:0000287">
    <property type="term" value="F:magnesium ion binding"/>
    <property type="evidence" value="ECO:0007669"/>
    <property type="project" value="UniProtKB-UniRule"/>
</dbReference>
<dbReference type="GO" id="GO:0000162">
    <property type="term" value="P:L-tryptophan biosynthetic process"/>
    <property type="evidence" value="ECO:0007669"/>
    <property type="project" value="UniProtKB-UniRule"/>
</dbReference>
<comment type="caution">
    <text evidence="9">Lacks conserved residue(s) required for the propagation of feature annotation.</text>
</comment>
<name>A0A809RMF3_9PROT</name>
<evidence type="ECO:0000256" key="2">
    <source>
        <dbReference type="ARBA" id="ARBA00022605"/>
    </source>
</evidence>
<evidence type="ECO:0000256" key="8">
    <source>
        <dbReference type="ARBA" id="ARBA00061188"/>
    </source>
</evidence>
<comment type="similarity">
    <text evidence="8">In the C-terminal section; belongs to the anthranilate phosphoribosyltransferase family.</text>
</comment>
<dbReference type="EMBL" id="AP021881">
    <property type="protein sequence ID" value="BBP01974.1"/>
    <property type="molecule type" value="Genomic_DNA"/>
</dbReference>
<dbReference type="InterPro" id="IPR005940">
    <property type="entry name" value="Anthranilate_Pribosyl_Tfrase"/>
</dbReference>
<dbReference type="Pfam" id="PF02885">
    <property type="entry name" value="Glycos_trans_3N"/>
    <property type="match status" value="1"/>
</dbReference>